<gene>
    <name evidence="3" type="ORF">ERS852406_00673</name>
</gene>
<protein>
    <submittedName>
        <fullName evidence="3">SipW-cognate class signal peptide</fullName>
    </submittedName>
</protein>
<feature type="region of interest" description="Disordered" evidence="1">
    <location>
        <begin position="212"/>
        <end position="234"/>
    </location>
</feature>
<reference evidence="3 4" key="1">
    <citation type="submission" date="2015-09" db="EMBL/GenBank/DDBJ databases">
        <authorList>
            <consortium name="Pathogen Informatics"/>
        </authorList>
    </citation>
    <scope>NUCLEOTIDE SEQUENCE [LARGE SCALE GENOMIC DNA]</scope>
    <source>
        <strain evidence="3 4">2789STDY5608849</strain>
    </source>
</reference>
<dbReference type="RefSeq" id="WP_055226426.1">
    <property type="nucleotide sequence ID" value="NZ_CYYV01000003.1"/>
</dbReference>
<keyword evidence="2" id="KW-0732">Signal</keyword>
<evidence type="ECO:0000256" key="2">
    <source>
        <dbReference type="SAM" id="SignalP"/>
    </source>
</evidence>
<evidence type="ECO:0000256" key="1">
    <source>
        <dbReference type="SAM" id="MobiDB-lite"/>
    </source>
</evidence>
<feature type="chain" id="PRO_5008017134" evidence="2">
    <location>
        <begin position="22"/>
        <end position="234"/>
    </location>
</feature>
<dbReference type="InterPro" id="IPR023833">
    <property type="entry name" value="Signal_pept_SipW-depend-type"/>
</dbReference>
<feature type="compositionally biased region" description="Polar residues" evidence="1">
    <location>
        <begin position="212"/>
        <end position="226"/>
    </location>
</feature>
<name>A0A173ZST2_9FIRM</name>
<dbReference type="InterPro" id="IPR022121">
    <property type="entry name" value="Peptidase_M73_camelysin"/>
</dbReference>
<dbReference type="AlphaFoldDB" id="A0A173ZST2"/>
<dbReference type="EMBL" id="CYYV01000003">
    <property type="protein sequence ID" value="CUN78268.1"/>
    <property type="molecule type" value="Genomic_DNA"/>
</dbReference>
<feature type="signal peptide" evidence="2">
    <location>
        <begin position="1"/>
        <end position="21"/>
    </location>
</feature>
<dbReference type="NCBIfam" id="TIGR04088">
    <property type="entry name" value="cognate_SipW"/>
    <property type="match status" value="1"/>
</dbReference>
<accession>A0A173ZST2</accession>
<sequence length="234" mass="25448">MKKQRKIVFWAASLLLTGALAAGGTLAYLTDKDSVTNQFVVGKVDIEGNEPSYAPDPDGKTNHIVPTQVIPKDPRIKNKGKNDSYVYMDVSIPIAKVIVADTSGNRLNGGAAVDTELFSMNQISKKWVLMYKKKQNNSMVYTYLYNEVLAAGKATDPLFTSVTAANIVEGQLDEKEVDIPINYYAIQALNTGEGSTAAERAAKAWEKYVNQNNGQKGQVTAPQSEPEQTEAPGI</sequence>
<dbReference type="Proteomes" id="UP000095706">
    <property type="component" value="Unassembled WGS sequence"/>
</dbReference>
<dbReference type="Pfam" id="PF12389">
    <property type="entry name" value="Peptidase_M73"/>
    <property type="match status" value="1"/>
</dbReference>
<organism evidence="3 4">
    <name type="scientific">Fusicatenibacter saccharivorans</name>
    <dbReference type="NCBI Taxonomy" id="1150298"/>
    <lineage>
        <taxon>Bacteria</taxon>
        <taxon>Bacillati</taxon>
        <taxon>Bacillota</taxon>
        <taxon>Clostridia</taxon>
        <taxon>Lachnospirales</taxon>
        <taxon>Lachnospiraceae</taxon>
        <taxon>Fusicatenibacter</taxon>
    </lineage>
</organism>
<proteinExistence type="predicted"/>
<evidence type="ECO:0000313" key="3">
    <source>
        <dbReference type="EMBL" id="CUN78268.1"/>
    </source>
</evidence>
<evidence type="ECO:0000313" key="4">
    <source>
        <dbReference type="Proteomes" id="UP000095706"/>
    </source>
</evidence>